<proteinExistence type="inferred from homology"/>
<dbReference type="InterPro" id="IPR036291">
    <property type="entry name" value="NAD(P)-bd_dom_sf"/>
</dbReference>
<dbReference type="Proteomes" id="UP001586593">
    <property type="component" value="Unassembled WGS sequence"/>
</dbReference>
<dbReference type="SUPFAM" id="SSF55347">
    <property type="entry name" value="Glyceraldehyde-3-phosphate dehydrogenase-like, C-terminal domain"/>
    <property type="match status" value="1"/>
</dbReference>
<evidence type="ECO:0000313" key="5">
    <source>
        <dbReference type="Proteomes" id="UP001586593"/>
    </source>
</evidence>
<dbReference type="Pfam" id="PF22725">
    <property type="entry name" value="GFO_IDH_MocA_C3"/>
    <property type="match status" value="1"/>
</dbReference>
<evidence type="ECO:0000256" key="1">
    <source>
        <dbReference type="ARBA" id="ARBA00010928"/>
    </source>
</evidence>
<evidence type="ECO:0000259" key="2">
    <source>
        <dbReference type="Pfam" id="PF01408"/>
    </source>
</evidence>
<dbReference type="Gene3D" id="3.40.50.720">
    <property type="entry name" value="NAD(P)-binding Rossmann-like Domain"/>
    <property type="match status" value="1"/>
</dbReference>
<dbReference type="InterPro" id="IPR051450">
    <property type="entry name" value="Gfo/Idh/MocA_Oxidoreductases"/>
</dbReference>
<sequence>MSSSASQAKVRIAVIGAGVIGPRHARTALKIDETELVAIVDPLPGGRAVAQELGVAHYASISELLNSPSKPDAAVICTPNHTHVAVAKELAAGGVSVLIEKPVSTDIPSGEGLVRELEASPVKALVGHHRRFNPYVIATKKILDSGALGKILAINGLWVTYKPSDYFDPPADWRRSTTAGVVYINMIHEIDILHHLIGPIASVHAEQIIPQRGFEAEEGAALTLRFKSGAVGSFVLSDNLPSPHNFESGTGENPLIPKTGQDFYRLFGTEACLSVPDLTIWSYKGTTKSWHSEFHHEQVPVEDGVPFELQLAHFARVVRGQESPSCTLQAGLAALIVCQAIKDAIASNSTVHIQEYKL</sequence>
<dbReference type="Pfam" id="PF01408">
    <property type="entry name" value="GFO_IDH_MocA"/>
    <property type="match status" value="1"/>
</dbReference>
<organism evidence="4 5">
    <name type="scientific">Phialemonium thermophilum</name>
    <dbReference type="NCBI Taxonomy" id="223376"/>
    <lineage>
        <taxon>Eukaryota</taxon>
        <taxon>Fungi</taxon>
        <taxon>Dikarya</taxon>
        <taxon>Ascomycota</taxon>
        <taxon>Pezizomycotina</taxon>
        <taxon>Sordariomycetes</taxon>
        <taxon>Sordariomycetidae</taxon>
        <taxon>Cephalothecales</taxon>
        <taxon>Cephalothecaceae</taxon>
        <taxon>Phialemonium</taxon>
    </lineage>
</organism>
<dbReference type="InterPro" id="IPR000683">
    <property type="entry name" value="Gfo/Idh/MocA-like_OxRdtase_N"/>
</dbReference>
<dbReference type="PANTHER" id="PTHR43377:SF1">
    <property type="entry name" value="BILIVERDIN REDUCTASE A"/>
    <property type="match status" value="1"/>
</dbReference>
<dbReference type="SUPFAM" id="SSF51735">
    <property type="entry name" value="NAD(P)-binding Rossmann-fold domains"/>
    <property type="match status" value="1"/>
</dbReference>
<feature type="domain" description="GFO/IDH/MocA-like oxidoreductase" evidence="3">
    <location>
        <begin position="138"/>
        <end position="270"/>
    </location>
</feature>
<comment type="caution">
    <text evidence="4">The sequence shown here is derived from an EMBL/GenBank/DDBJ whole genome shotgun (WGS) entry which is preliminary data.</text>
</comment>
<evidence type="ECO:0000313" key="4">
    <source>
        <dbReference type="EMBL" id="KAL1862766.1"/>
    </source>
</evidence>
<reference evidence="4 5" key="1">
    <citation type="journal article" date="2024" name="Commun. Biol.">
        <title>Comparative genomic analysis of thermophilic fungi reveals convergent evolutionary adaptations and gene losses.</title>
        <authorList>
            <person name="Steindorff A.S."/>
            <person name="Aguilar-Pontes M.V."/>
            <person name="Robinson A.J."/>
            <person name="Andreopoulos B."/>
            <person name="LaButti K."/>
            <person name="Kuo A."/>
            <person name="Mondo S."/>
            <person name="Riley R."/>
            <person name="Otillar R."/>
            <person name="Haridas S."/>
            <person name="Lipzen A."/>
            <person name="Grimwood J."/>
            <person name="Schmutz J."/>
            <person name="Clum A."/>
            <person name="Reid I.D."/>
            <person name="Moisan M.C."/>
            <person name="Butler G."/>
            <person name="Nguyen T.T.M."/>
            <person name="Dewar K."/>
            <person name="Conant G."/>
            <person name="Drula E."/>
            <person name="Henrissat B."/>
            <person name="Hansel C."/>
            <person name="Singer S."/>
            <person name="Hutchinson M.I."/>
            <person name="de Vries R.P."/>
            <person name="Natvig D.O."/>
            <person name="Powell A.J."/>
            <person name="Tsang A."/>
            <person name="Grigoriev I.V."/>
        </authorList>
    </citation>
    <scope>NUCLEOTIDE SEQUENCE [LARGE SCALE GENOMIC DNA]</scope>
    <source>
        <strain evidence="4 5">ATCC 24622</strain>
    </source>
</reference>
<accession>A0ABR3WIF8</accession>
<dbReference type="InterPro" id="IPR055170">
    <property type="entry name" value="GFO_IDH_MocA-like_dom"/>
</dbReference>
<dbReference type="PANTHER" id="PTHR43377">
    <property type="entry name" value="BILIVERDIN REDUCTASE A"/>
    <property type="match status" value="1"/>
</dbReference>
<protein>
    <submittedName>
        <fullName evidence="4">Uncharacterized protein</fullName>
    </submittedName>
</protein>
<dbReference type="EMBL" id="JAZHXJ010000383">
    <property type="protein sequence ID" value="KAL1862766.1"/>
    <property type="molecule type" value="Genomic_DNA"/>
</dbReference>
<name>A0ABR3WIF8_9PEZI</name>
<comment type="similarity">
    <text evidence="1">Belongs to the Gfo/Idh/MocA family.</text>
</comment>
<dbReference type="Gene3D" id="3.30.360.10">
    <property type="entry name" value="Dihydrodipicolinate Reductase, domain 2"/>
    <property type="match status" value="1"/>
</dbReference>
<gene>
    <name evidence="4" type="ORF">VTK73DRAFT_6665</name>
</gene>
<keyword evidence="5" id="KW-1185">Reference proteome</keyword>
<evidence type="ECO:0000259" key="3">
    <source>
        <dbReference type="Pfam" id="PF22725"/>
    </source>
</evidence>
<feature type="domain" description="Gfo/Idh/MocA-like oxidoreductase N-terminal" evidence="2">
    <location>
        <begin position="10"/>
        <end position="128"/>
    </location>
</feature>